<evidence type="ECO:0000259" key="19">
    <source>
        <dbReference type="PROSITE" id="PS51017"/>
    </source>
</evidence>
<keyword evidence="9" id="KW-0677">Repeat</keyword>
<dbReference type="AlphaFoldDB" id="A0A843XJS8"/>
<feature type="domain" description="B box-type" evidence="18">
    <location>
        <begin position="24"/>
        <end position="71"/>
    </location>
</feature>
<dbReference type="PANTHER" id="PTHR31717:SF45">
    <property type="entry name" value="ZINC FINGER PROTEIN CONSTANS-LIKE 14-RELATED"/>
    <property type="match status" value="1"/>
</dbReference>
<evidence type="ECO:0000256" key="4">
    <source>
        <dbReference type="ARBA" id="ARBA00010024"/>
    </source>
</evidence>
<comment type="similarity">
    <text evidence="4">Belongs to the CONSTANS family.</text>
</comment>
<evidence type="ECO:0000256" key="2">
    <source>
        <dbReference type="ARBA" id="ARBA00004651"/>
    </source>
</evidence>
<keyword evidence="21" id="KW-1185">Reference proteome</keyword>
<evidence type="ECO:0000256" key="3">
    <source>
        <dbReference type="ARBA" id="ARBA00007651"/>
    </source>
</evidence>
<evidence type="ECO:0000313" key="20">
    <source>
        <dbReference type="EMBL" id="MQM19998.1"/>
    </source>
</evidence>
<dbReference type="SMART" id="SM00336">
    <property type="entry name" value="BBOX"/>
    <property type="match status" value="1"/>
</dbReference>
<comment type="subcellular location">
    <subcellularLocation>
        <location evidence="2 17">Cell membrane</location>
        <topology evidence="2 17">Multi-pass membrane protein</topology>
    </subcellularLocation>
    <subcellularLocation>
        <location evidence="1 16">Nucleus</location>
    </subcellularLocation>
</comment>
<reference evidence="20" key="1">
    <citation type="submission" date="2017-07" db="EMBL/GenBank/DDBJ databases">
        <title>Taro Niue Genome Assembly and Annotation.</title>
        <authorList>
            <person name="Atibalentja N."/>
            <person name="Keating K."/>
            <person name="Fields C.J."/>
        </authorList>
    </citation>
    <scope>NUCLEOTIDE SEQUENCE</scope>
    <source>
        <strain evidence="20">Niue_2</strain>
        <tissue evidence="20">Leaf</tissue>
    </source>
</reference>
<evidence type="ECO:0000256" key="14">
    <source>
        <dbReference type="ARBA" id="ARBA00023242"/>
    </source>
</evidence>
<dbReference type="InterPro" id="IPR000315">
    <property type="entry name" value="Znf_B-box"/>
</dbReference>
<dbReference type="Pfam" id="PF06203">
    <property type="entry name" value="CCT"/>
    <property type="match status" value="1"/>
</dbReference>
<name>A0A843XJS8_COLES</name>
<proteinExistence type="inferred from homology"/>
<keyword evidence="12 17" id="KW-1133">Transmembrane helix</keyword>
<feature type="transmembrane region" description="Helical" evidence="17">
    <location>
        <begin position="390"/>
        <end position="410"/>
    </location>
</feature>
<dbReference type="CDD" id="cd19821">
    <property type="entry name" value="Bbox1_BBX-like"/>
    <property type="match status" value="1"/>
</dbReference>
<evidence type="ECO:0000259" key="18">
    <source>
        <dbReference type="PROSITE" id="PS50119"/>
    </source>
</evidence>
<keyword evidence="7 17" id="KW-0812">Transmembrane</keyword>
<sequence length="462" mass="49432">MTTAEAAAAAAAEEAGAEGAPGSSGCRRCDFCEEERALVYCRGDSARLCLACDRLVHAANTVSSRHSRALLCDSCLSAPASILLGSSQRRDGRRPRLLCPNCDFDAALGDVDGDRAGERRPVEPYSGCPTAVEMVALFGVSVEKEKSLLLDGGGGFGWADGSGADEGSSWPLAEAGWVWETPPILSMEDIIVPTKPCHGFQAMGVPPPPKDRNAACGRHKDEILRQLRDLVKSEVCVGSDFGWLQAEMGYQSPQIELGNVFSNVENNTALVVSPYPPPKALDKDCSKTDGLPAPCSGNQFEMPMEESNTFLDGPVDAHDSVSDRGSLHLISKEDLPALSPKCGLKLSGLERDTVLSRYKEKRKTRRQIRYETRKVRADCRVRIKGRFAKLMAGVLASATGAGGAIAYIGLKGDDHAGWNQICNIYDTFCRHIAGAVAGSLFGSVVLVALVGLSAYSVYRCSR</sequence>
<evidence type="ECO:0000256" key="7">
    <source>
        <dbReference type="ARBA" id="ARBA00022692"/>
    </source>
</evidence>
<evidence type="ECO:0000256" key="5">
    <source>
        <dbReference type="ARBA" id="ARBA00011489"/>
    </source>
</evidence>
<dbReference type="InterPro" id="IPR006459">
    <property type="entry name" value="CASP/CASPL"/>
</dbReference>
<evidence type="ECO:0000256" key="6">
    <source>
        <dbReference type="ARBA" id="ARBA00022475"/>
    </source>
</evidence>
<keyword evidence="14 16" id="KW-0539">Nucleus</keyword>
<dbReference type="PANTHER" id="PTHR31717">
    <property type="entry name" value="ZINC FINGER PROTEIN CONSTANS-LIKE 10"/>
    <property type="match status" value="1"/>
</dbReference>
<dbReference type="OrthoDB" id="153872at2759"/>
<keyword evidence="6 17" id="KW-1003">Cell membrane</keyword>
<keyword evidence="11" id="KW-0862">Zinc</keyword>
<dbReference type="InterPro" id="IPR010402">
    <property type="entry name" value="CCT_domain"/>
</dbReference>
<comment type="similarity">
    <text evidence="3 17">Belongs to the Casparian strip membrane proteins (CASP) family.</text>
</comment>
<dbReference type="PROSITE" id="PS51017">
    <property type="entry name" value="CCT"/>
    <property type="match status" value="1"/>
</dbReference>
<gene>
    <name evidence="20" type="ORF">Taro_053012</name>
</gene>
<dbReference type="Proteomes" id="UP000652761">
    <property type="component" value="Unassembled WGS sequence"/>
</dbReference>
<evidence type="ECO:0000256" key="1">
    <source>
        <dbReference type="ARBA" id="ARBA00004123"/>
    </source>
</evidence>
<comment type="caution">
    <text evidence="20">The sequence shown here is derived from an EMBL/GenBank/DDBJ whole genome shotgun (WGS) entry which is preliminary data.</text>
</comment>
<evidence type="ECO:0000256" key="16">
    <source>
        <dbReference type="PROSITE-ProRule" id="PRU00357"/>
    </source>
</evidence>
<evidence type="ECO:0000256" key="12">
    <source>
        <dbReference type="ARBA" id="ARBA00022989"/>
    </source>
</evidence>
<evidence type="ECO:0000313" key="21">
    <source>
        <dbReference type="Proteomes" id="UP000652761"/>
    </source>
</evidence>
<evidence type="ECO:0000256" key="11">
    <source>
        <dbReference type="ARBA" id="ARBA00022833"/>
    </source>
</evidence>
<evidence type="ECO:0000256" key="8">
    <source>
        <dbReference type="ARBA" id="ARBA00022723"/>
    </source>
</evidence>
<comment type="subunit">
    <text evidence="5 17">Homodimer and heterodimers.</text>
</comment>
<dbReference type="PROSITE" id="PS50119">
    <property type="entry name" value="ZF_BBOX"/>
    <property type="match status" value="1"/>
</dbReference>
<feature type="transmembrane region" description="Helical" evidence="17">
    <location>
        <begin position="435"/>
        <end position="458"/>
    </location>
</feature>
<dbReference type="GO" id="GO:0006355">
    <property type="term" value="P:regulation of DNA-templated transcription"/>
    <property type="evidence" value="ECO:0007669"/>
    <property type="project" value="UniProtKB-ARBA"/>
</dbReference>
<dbReference type="Pfam" id="PF04535">
    <property type="entry name" value="CASP_dom"/>
    <property type="match status" value="1"/>
</dbReference>
<evidence type="ECO:0000256" key="13">
    <source>
        <dbReference type="ARBA" id="ARBA00023136"/>
    </source>
</evidence>
<feature type="domain" description="CCT" evidence="19">
    <location>
        <begin position="351"/>
        <end position="390"/>
    </location>
</feature>
<dbReference type="GO" id="GO:0008270">
    <property type="term" value="F:zinc ion binding"/>
    <property type="evidence" value="ECO:0007669"/>
    <property type="project" value="UniProtKB-KW"/>
</dbReference>
<keyword evidence="10 15" id="KW-0863">Zinc-finger</keyword>
<dbReference type="InterPro" id="IPR006702">
    <property type="entry name" value="CASP_dom"/>
</dbReference>
<evidence type="ECO:0000256" key="17">
    <source>
        <dbReference type="RuleBase" id="RU361233"/>
    </source>
</evidence>
<dbReference type="EMBL" id="NMUH01009384">
    <property type="protein sequence ID" value="MQM19998.1"/>
    <property type="molecule type" value="Genomic_DNA"/>
</dbReference>
<dbReference type="GO" id="GO:0005886">
    <property type="term" value="C:plasma membrane"/>
    <property type="evidence" value="ECO:0007669"/>
    <property type="project" value="UniProtKB-SubCell"/>
</dbReference>
<evidence type="ECO:0000256" key="9">
    <source>
        <dbReference type="ARBA" id="ARBA00022737"/>
    </source>
</evidence>
<dbReference type="GO" id="GO:0005634">
    <property type="term" value="C:nucleus"/>
    <property type="evidence" value="ECO:0007669"/>
    <property type="project" value="UniProtKB-SubCell"/>
</dbReference>
<keyword evidence="8" id="KW-0479">Metal-binding</keyword>
<protein>
    <recommendedName>
        <fullName evidence="17">CASP-like protein</fullName>
    </recommendedName>
</protein>
<evidence type="ECO:0000256" key="10">
    <source>
        <dbReference type="ARBA" id="ARBA00022771"/>
    </source>
</evidence>
<keyword evidence="13 17" id="KW-0472">Membrane</keyword>
<organism evidence="20 21">
    <name type="scientific">Colocasia esculenta</name>
    <name type="common">Wild taro</name>
    <name type="synonym">Arum esculentum</name>
    <dbReference type="NCBI Taxonomy" id="4460"/>
    <lineage>
        <taxon>Eukaryota</taxon>
        <taxon>Viridiplantae</taxon>
        <taxon>Streptophyta</taxon>
        <taxon>Embryophyta</taxon>
        <taxon>Tracheophyta</taxon>
        <taxon>Spermatophyta</taxon>
        <taxon>Magnoliopsida</taxon>
        <taxon>Liliopsida</taxon>
        <taxon>Araceae</taxon>
        <taxon>Aroideae</taxon>
        <taxon>Colocasieae</taxon>
        <taxon>Colocasia</taxon>
    </lineage>
</organism>
<accession>A0A843XJS8</accession>
<dbReference type="InterPro" id="IPR049808">
    <property type="entry name" value="CONSTANS-like_Bbox1"/>
</dbReference>
<dbReference type="NCBIfam" id="TIGR01569">
    <property type="entry name" value="A_tha_TIGR01569"/>
    <property type="match status" value="1"/>
</dbReference>
<comment type="caution">
    <text evidence="17">Lacks conserved residue(s) required for the propagation of feature annotation.</text>
</comment>
<evidence type="ECO:0000256" key="15">
    <source>
        <dbReference type="PROSITE-ProRule" id="PRU00024"/>
    </source>
</evidence>